<evidence type="ECO:0000256" key="1">
    <source>
        <dbReference type="SAM" id="Coils"/>
    </source>
</evidence>
<reference evidence="2" key="1">
    <citation type="journal article" date="2012" name="Nature">
        <title>The oyster genome reveals stress adaptation and complexity of shell formation.</title>
        <authorList>
            <person name="Zhang G."/>
            <person name="Fang X."/>
            <person name="Guo X."/>
            <person name="Li L."/>
            <person name="Luo R."/>
            <person name="Xu F."/>
            <person name="Yang P."/>
            <person name="Zhang L."/>
            <person name="Wang X."/>
            <person name="Qi H."/>
            <person name="Xiong Z."/>
            <person name="Que H."/>
            <person name="Xie Y."/>
            <person name="Holland P.W."/>
            <person name="Paps J."/>
            <person name="Zhu Y."/>
            <person name="Wu F."/>
            <person name="Chen Y."/>
            <person name="Wang J."/>
            <person name="Peng C."/>
            <person name="Meng J."/>
            <person name="Yang L."/>
            <person name="Liu J."/>
            <person name="Wen B."/>
            <person name="Zhang N."/>
            <person name="Huang Z."/>
            <person name="Zhu Q."/>
            <person name="Feng Y."/>
            <person name="Mount A."/>
            <person name="Hedgecock D."/>
            <person name="Xu Z."/>
            <person name="Liu Y."/>
            <person name="Domazet-Loso T."/>
            <person name="Du Y."/>
            <person name="Sun X."/>
            <person name="Zhang S."/>
            <person name="Liu B."/>
            <person name="Cheng P."/>
            <person name="Jiang X."/>
            <person name="Li J."/>
            <person name="Fan D."/>
            <person name="Wang W."/>
            <person name="Fu W."/>
            <person name="Wang T."/>
            <person name="Wang B."/>
            <person name="Zhang J."/>
            <person name="Peng Z."/>
            <person name="Li Y."/>
            <person name="Li N."/>
            <person name="Wang J."/>
            <person name="Chen M."/>
            <person name="He Y."/>
            <person name="Tan F."/>
            <person name="Song X."/>
            <person name="Zheng Q."/>
            <person name="Huang R."/>
            <person name="Yang H."/>
            <person name="Du X."/>
            <person name="Chen L."/>
            <person name="Yang M."/>
            <person name="Gaffney P.M."/>
            <person name="Wang S."/>
            <person name="Luo L."/>
            <person name="She Z."/>
            <person name="Ming Y."/>
            <person name="Huang W."/>
            <person name="Zhang S."/>
            <person name="Huang B."/>
            <person name="Zhang Y."/>
            <person name="Qu T."/>
            <person name="Ni P."/>
            <person name="Miao G."/>
            <person name="Wang J."/>
            <person name="Wang Q."/>
            <person name="Steinberg C.E."/>
            <person name="Wang H."/>
            <person name="Li N."/>
            <person name="Qian L."/>
            <person name="Zhang G."/>
            <person name="Li Y."/>
            <person name="Yang H."/>
            <person name="Liu X."/>
            <person name="Wang J."/>
            <person name="Yin Y."/>
            <person name="Wang J."/>
        </authorList>
    </citation>
    <scope>NUCLEOTIDE SEQUENCE [LARGE SCALE GENOMIC DNA]</scope>
    <source>
        <strain evidence="2">05x7-T-G4-1.051#20</strain>
    </source>
</reference>
<name>K1PZW0_MAGGI</name>
<gene>
    <name evidence="2" type="ORF">CGI_10015349</name>
</gene>
<organism evidence="2">
    <name type="scientific">Magallana gigas</name>
    <name type="common">Pacific oyster</name>
    <name type="synonym">Crassostrea gigas</name>
    <dbReference type="NCBI Taxonomy" id="29159"/>
    <lineage>
        <taxon>Eukaryota</taxon>
        <taxon>Metazoa</taxon>
        <taxon>Spiralia</taxon>
        <taxon>Lophotrochozoa</taxon>
        <taxon>Mollusca</taxon>
        <taxon>Bivalvia</taxon>
        <taxon>Autobranchia</taxon>
        <taxon>Pteriomorphia</taxon>
        <taxon>Ostreida</taxon>
        <taxon>Ostreoidea</taxon>
        <taxon>Ostreidae</taxon>
        <taxon>Magallana</taxon>
    </lineage>
</organism>
<accession>K1PZW0</accession>
<keyword evidence="1" id="KW-0175">Coiled coil</keyword>
<dbReference type="HOGENOM" id="CLU_2028902_0_0_1"/>
<dbReference type="AlphaFoldDB" id="K1PZW0"/>
<feature type="coiled-coil region" evidence="1">
    <location>
        <begin position="43"/>
        <end position="98"/>
    </location>
</feature>
<evidence type="ECO:0000313" key="2">
    <source>
        <dbReference type="EMBL" id="EKC29772.1"/>
    </source>
</evidence>
<dbReference type="InParanoid" id="K1PZW0"/>
<protein>
    <submittedName>
        <fullName evidence="2">Dynactin subunit 1</fullName>
    </submittedName>
</protein>
<dbReference type="EMBL" id="JH815750">
    <property type="protein sequence ID" value="EKC29772.1"/>
    <property type="molecule type" value="Genomic_DNA"/>
</dbReference>
<sequence length="122" mass="14014">MSFGKVVGTMNKLANAMENGEYDFDGTHDKTPVPPVVLRAKTVKAQIAEMDQLKVKMETKEESMKELKLQVMKKQEEVSEMQVRIGLLEKKLENATKDGDSRLEKIQRKHDELLAQLRKKEK</sequence>
<proteinExistence type="predicted"/>